<feature type="transmembrane region" description="Helical" evidence="2">
    <location>
        <begin position="232"/>
        <end position="249"/>
    </location>
</feature>
<name>A0A919RIJ3_9ACTN</name>
<protein>
    <submittedName>
        <fullName evidence="4">Lipoprotein</fullName>
    </submittedName>
</protein>
<dbReference type="InterPro" id="IPR006674">
    <property type="entry name" value="HD_domain"/>
</dbReference>
<feature type="domain" description="HD" evidence="3">
    <location>
        <begin position="303"/>
        <end position="408"/>
    </location>
</feature>
<evidence type="ECO:0000313" key="5">
    <source>
        <dbReference type="Proteomes" id="UP000606172"/>
    </source>
</evidence>
<feature type="transmembrane region" description="Helical" evidence="2">
    <location>
        <begin position="159"/>
        <end position="176"/>
    </location>
</feature>
<dbReference type="InterPro" id="IPR003607">
    <property type="entry name" value="HD/PDEase_dom"/>
</dbReference>
<evidence type="ECO:0000256" key="2">
    <source>
        <dbReference type="SAM" id="Phobius"/>
    </source>
</evidence>
<comment type="caution">
    <text evidence="4">The sequence shown here is derived from an EMBL/GenBank/DDBJ whole genome shotgun (WGS) entry which is preliminary data.</text>
</comment>
<evidence type="ECO:0000313" key="4">
    <source>
        <dbReference type="EMBL" id="GII92499.1"/>
    </source>
</evidence>
<keyword evidence="2" id="KW-1133">Transmembrane helix</keyword>
<feature type="transmembrane region" description="Helical" evidence="2">
    <location>
        <begin position="188"/>
        <end position="212"/>
    </location>
</feature>
<accession>A0A919RIJ3</accession>
<keyword evidence="2" id="KW-0472">Membrane</keyword>
<dbReference type="CDD" id="cd00077">
    <property type="entry name" value="HDc"/>
    <property type="match status" value="1"/>
</dbReference>
<feature type="region of interest" description="Disordered" evidence="1">
    <location>
        <begin position="1"/>
        <end position="21"/>
    </location>
</feature>
<evidence type="ECO:0000259" key="3">
    <source>
        <dbReference type="Pfam" id="PF01966"/>
    </source>
</evidence>
<feature type="transmembrane region" description="Helical" evidence="2">
    <location>
        <begin position="73"/>
        <end position="92"/>
    </location>
</feature>
<keyword evidence="4" id="KW-0449">Lipoprotein</keyword>
<feature type="transmembrane region" description="Helical" evidence="2">
    <location>
        <begin position="48"/>
        <end position="67"/>
    </location>
</feature>
<dbReference type="InterPro" id="IPR052020">
    <property type="entry name" value="Cyclic_di-GMP/3'3'-cGAMP_PDE"/>
</dbReference>
<proteinExistence type="predicted"/>
<reference evidence="4" key="1">
    <citation type="submission" date="2021-01" db="EMBL/GenBank/DDBJ databases">
        <title>Whole genome shotgun sequence of Sinosporangium siamense NBRC 109515.</title>
        <authorList>
            <person name="Komaki H."/>
            <person name="Tamura T."/>
        </authorList>
    </citation>
    <scope>NUCLEOTIDE SEQUENCE</scope>
    <source>
        <strain evidence="4">NBRC 109515</strain>
    </source>
</reference>
<dbReference type="AlphaFoldDB" id="A0A919RIJ3"/>
<evidence type="ECO:0000256" key="1">
    <source>
        <dbReference type="SAM" id="MobiDB-lite"/>
    </source>
</evidence>
<dbReference type="PANTHER" id="PTHR45228:SF4">
    <property type="entry name" value="LIPOPROTEIN"/>
    <property type="match status" value="1"/>
</dbReference>
<dbReference type="SUPFAM" id="SSF109604">
    <property type="entry name" value="HD-domain/PDEase-like"/>
    <property type="match status" value="1"/>
</dbReference>
<dbReference type="Gene3D" id="1.10.3210.10">
    <property type="entry name" value="Hypothetical protein af1432"/>
    <property type="match status" value="1"/>
</dbReference>
<dbReference type="Pfam" id="PF01966">
    <property type="entry name" value="HD"/>
    <property type="match status" value="1"/>
</dbReference>
<feature type="transmembrane region" description="Helical" evidence="2">
    <location>
        <begin position="99"/>
        <end position="121"/>
    </location>
</feature>
<gene>
    <name evidence="4" type="ORF">Ssi02_27300</name>
</gene>
<dbReference type="PANTHER" id="PTHR45228">
    <property type="entry name" value="CYCLIC DI-GMP PHOSPHODIESTERASE TM_0186-RELATED"/>
    <property type="match status" value="1"/>
</dbReference>
<keyword evidence="5" id="KW-1185">Reference proteome</keyword>
<organism evidence="4 5">
    <name type="scientific">Sinosporangium siamense</name>
    <dbReference type="NCBI Taxonomy" id="1367973"/>
    <lineage>
        <taxon>Bacteria</taxon>
        <taxon>Bacillati</taxon>
        <taxon>Actinomycetota</taxon>
        <taxon>Actinomycetes</taxon>
        <taxon>Streptosporangiales</taxon>
        <taxon>Streptosporangiaceae</taxon>
        <taxon>Sinosporangium</taxon>
    </lineage>
</organism>
<keyword evidence="2" id="KW-0812">Transmembrane</keyword>
<dbReference type="EMBL" id="BOOW01000017">
    <property type="protein sequence ID" value="GII92499.1"/>
    <property type="molecule type" value="Genomic_DNA"/>
</dbReference>
<dbReference type="Proteomes" id="UP000606172">
    <property type="component" value="Unassembled WGS sequence"/>
</dbReference>
<sequence length="456" mass="47752">MTPEVERPRATIGPAGRQGHAGAQMTVVGRRPATHKVKALSRLDSGQLLLICTAGLVSLAGIAYTAASGLLEPKVAVGFGVLIAAGELARLTMPGNREVAPIGAAAALGYTLLIDVGGQAIKHPALQVVAVLAVGMIAGALPHLAVGTPPRLDAMARRLLTGALLAFVFRPIAGPLRDMATSEGGTWLPALGVMSVLICAALFVEVVIAAMLRAEQVRTAFRVAIRDELRMAAPLGAAVAASGMLLALASHSMGLVALLVFAAPLLVTQVAFRKYAGIRATYLQTVRALSRVTEVGGYVEPGHSRRVSRLSLAVGRELGMAEPELLELEYAALMHDIGQLSLRDPIPGGATVLTDPGQARRIAELGAEVIRQTGVLDRVAEIVRRQCDPVTEEPPLASRIIRTANAYDDLVGGSTDRDRAAAALERLRLAAGTEYDAAIVEAMSRVVDRLPPGQHF</sequence>
<feature type="transmembrane region" description="Helical" evidence="2">
    <location>
        <begin position="255"/>
        <end position="272"/>
    </location>
</feature>
<feature type="transmembrane region" description="Helical" evidence="2">
    <location>
        <begin position="127"/>
        <end position="147"/>
    </location>
</feature>